<feature type="transmembrane region" description="Helical" evidence="5">
    <location>
        <begin position="249"/>
        <end position="274"/>
    </location>
</feature>
<sequence>MNWLVGAAAGLFIICVIIGIYRGAIRIAVSLVSTLITIVLVFFLTPYVSEAIQSKTPAEEVIENQVMKTITELASSAVEGAIEDAAGNSALTEEQVRGVLNAAGISDEELAAQGIQVEDIVNGKVDSEELAKYGISRNLLDGLNLDRENAEETGEAFDIPRELQEKAIEDSSVPDVLKSILLENNNDATYEKLGAESFVSYVAKFISNLIVNIVAFLFTFLIVTIILRAIIFALNVVSELPGVGVVNRLAGGVLGAVGALIIIWIVFLAVTILYTTSFGREVIELIQENDILRMIYEYNPLLKLAAMVR</sequence>
<dbReference type="Proteomes" id="UP001652431">
    <property type="component" value="Unassembled WGS sequence"/>
</dbReference>
<dbReference type="InterPro" id="IPR003825">
    <property type="entry name" value="Colicin-V_CvpA"/>
</dbReference>
<evidence type="ECO:0000256" key="1">
    <source>
        <dbReference type="ARBA" id="ARBA00004141"/>
    </source>
</evidence>
<comment type="caution">
    <text evidence="6">The sequence shown here is derived from an EMBL/GenBank/DDBJ whole genome shotgun (WGS) entry which is preliminary data.</text>
</comment>
<name>A0ABT2RRI0_9FIRM</name>
<accession>A0ABT2RRI0</accession>
<reference evidence="6 7" key="1">
    <citation type="journal article" date="2021" name="ISME Commun">
        <title>Automated analysis of genomic sequences facilitates high-throughput and comprehensive description of bacteria.</title>
        <authorList>
            <person name="Hitch T.C.A."/>
        </authorList>
    </citation>
    <scope>NUCLEOTIDE SEQUENCE [LARGE SCALE GENOMIC DNA]</scope>
    <source>
        <strain evidence="6 7">Sanger_03</strain>
    </source>
</reference>
<evidence type="ECO:0000313" key="7">
    <source>
        <dbReference type="Proteomes" id="UP001652431"/>
    </source>
</evidence>
<dbReference type="InterPro" id="IPR001579">
    <property type="entry name" value="Glyco_hydro_18_chit_AS"/>
</dbReference>
<keyword evidence="7" id="KW-1185">Reference proteome</keyword>
<evidence type="ECO:0000256" key="4">
    <source>
        <dbReference type="ARBA" id="ARBA00023136"/>
    </source>
</evidence>
<keyword evidence="4 5" id="KW-0472">Membrane</keyword>
<dbReference type="RefSeq" id="WP_158371820.1">
    <property type="nucleotide sequence ID" value="NZ_JAOQJU010000033.1"/>
</dbReference>
<proteinExistence type="predicted"/>
<dbReference type="PROSITE" id="PS01095">
    <property type="entry name" value="GH18_1"/>
    <property type="match status" value="1"/>
</dbReference>
<keyword evidence="2 5" id="KW-0812">Transmembrane</keyword>
<gene>
    <name evidence="6" type="ORF">OCV99_16010</name>
</gene>
<evidence type="ECO:0000256" key="3">
    <source>
        <dbReference type="ARBA" id="ARBA00022989"/>
    </source>
</evidence>
<keyword evidence="3 5" id="KW-1133">Transmembrane helix</keyword>
<evidence type="ECO:0000256" key="5">
    <source>
        <dbReference type="SAM" id="Phobius"/>
    </source>
</evidence>
<evidence type="ECO:0000313" key="6">
    <source>
        <dbReference type="EMBL" id="MCU6688007.1"/>
    </source>
</evidence>
<protein>
    <submittedName>
        <fullName evidence="6">CvpA family protein</fullName>
    </submittedName>
</protein>
<feature type="transmembrane region" description="Helical" evidence="5">
    <location>
        <begin position="209"/>
        <end position="237"/>
    </location>
</feature>
<dbReference type="Pfam" id="PF02674">
    <property type="entry name" value="Colicin_V"/>
    <property type="match status" value="1"/>
</dbReference>
<evidence type="ECO:0000256" key="2">
    <source>
        <dbReference type="ARBA" id="ARBA00022692"/>
    </source>
</evidence>
<organism evidence="6 7">
    <name type="scientific">Dorea acetigenes</name>
    <dbReference type="NCBI Taxonomy" id="2981787"/>
    <lineage>
        <taxon>Bacteria</taxon>
        <taxon>Bacillati</taxon>
        <taxon>Bacillota</taxon>
        <taxon>Clostridia</taxon>
        <taxon>Lachnospirales</taxon>
        <taxon>Lachnospiraceae</taxon>
        <taxon>Dorea</taxon>
    </lineage>
</organism>
<feature type="transmembrane region" description="Helical" evidence="5">
    <location>
        <begin position="5"/>
        <end position="21"/>
    </location>
</feature>
<comment type="subcellular location">
    <subcellularLocation>
        <location evidence="1">Membrane</location>
        <topology evidence="1">Multi-pass membrane protein</topology>
    </subcellularLocation>
</comment>
<dbReference type="EMBL" id="JAOQJU010000033">
    <property type="protein sequence ID" value="MCU6688007.1"/>
    <property type="molecule type" value="Genomic_DNA"/>
</dbReference>
<feature type="transmembrane region" description="Helical" evidence="5">
    <location>
        <begin position="27"/>
        <end position="48"/>
    </location>
</feature>